<keyword evidence="5 8" id="KW-1133">Transmembrane helix</keyword>
<keyword evidence="7" id="KW-0131">Cell cycle</keyword>
<sequence length="223" mass="26179">MAKRKKKRRIKLVRVLFLIVILLAILFGISLILDLKVSNVIVKGNTLYSDWKIIKMAGLDDYPSTFENSSMTIENRLEDDDYIKSAHVYKRWFTQVVIDVDENLPLFYYLPKEKTILADETEVSDNFPVPTVINYVPDKIYSKLLKAISKTDYAIIKRISEIRYDPNEVDTERFFLVMNDSNYVYLTLDTFDKIDSYLDIIKEFDNKKGTLYLDSGEYFEVRS</sequence>
<feature type="domain" description="POTRA" evidence="9">
    <location>
        <begin position="35"/>
        <end position="103"/>
    </location>
</feature>
<gene>
    <name evidence="10" type="ORF">IAB27_02710</name>
</gene>
<accession>A0A9D1CYV2</accession>
<dbReference type="InterPro" id="IPR034746">
    <property type="entry name" value="POTRA"/>
</dbReference>
<keyword evidence="3" id="KW-0132">Cell division</keyword>
<keyword evidence="4 8" id="KW-0812">Transmembrane</keyword>
<dbReference type="EMBL" id="DVFV01000051">
    <property type="protein sequence ID" value="HIQ90525.1"/>
    <property type="molecule type" value="Genomic_DNA"/>
</dbReference>
<evidence type="ECO:0000313" key="11">
    <source>
        <dbReference type="Proteomes" id="UP000886786"/>
    </source>
</evidence>
<dbReference type="InterPro" id="IPR050487">
    <property type="entry name" value="FtsQ_DivIB"/>
</dbReference>
<dbReference type="InterPro" id="IPR013685">
    <property type="entry name" value="POTRA_FtsQ_type"/>
</dbReference>
<evidence type="ECO:0000256" key="4">
    <source>
        <dbReference type="ARBA" id="ARBA00022692"/>
    </source>
</evidence>
<evidence type="ECO:0000259" key="9">
    <source>
        <dbReference type="PROSITE" id="PS51779"/>
    </source>
</evidence>
<evidence type="ECO:0000256" key="5">
    <source>
        <dbReference type="ARBA" id="ARBA00022989"/>
    </source>
</evidence>
<evidence type="ECO:0000256" key="1">
    <source>
        <dbReference type="ARBA" id="ARBA00004370"/>
    </source>
</evidence>
<keyword evidence="2" id="KW-1003">Cell membrane</keyword>
<reference evidence="10" key="1">
    <citation type="submission" date="2020-10" db="EMBL/GenBank/DDBJ databases">
        <authorList>
            <person name="Gilroy R."/>
        </authorList>
    </citation>
    <scope>NUCLEOTIDE SEQUENCE</scope>
    <source>
        <strain evidence="10">CHK147-3167</strain>
    </source>
</reference>
<keyword evidence="6 8" id="KW-0472">Membrane</keyword>
<dbReference type="PANTHER" id="PTHR37820:SF1">
    <property type="entry name" value="CELL DIVISION PROTEIN FTSQ"/>
    <property type="match status" value="1"/>
</dbReference>
<dbReference type="Gene3D" id="3.40.50.10960">
    <property type="match status" value="1"/>
</dbReference>
<dbReference type="Proteomes" id="UP000886786">
    <property type="component" value="Unassembled WGS sequence"/>
</dbReference>
<comment type="caution">
    <text evidence="10">The sequence shown here is derived from an EMBL/GenBank/DDBJ whole genome shotgun (WGS) entry which is preliminary data.</text>
</comment>
<evidence type="ECO:0000256" key="7">
    <source>
        <dbReference type="ARBA" id="ARBA00023306"/>
    </source>
</evidence>
<dbReference type="PANTHER" id="PTHR37820">
    <property type="entry name" value="CELL DIVISION PROTEIN DIVIB"/>
    <property type="match status" value="1"/>
</dbReference>
<evidence type="ECO:0000256" key="6">
    <source>
        <dbReference type="ARBA" id="ARBA00023136"/>
    </source>
</evidence>
<dbReference type="Pfam" id="PF08478">
    <property type="entry name" value="POTRA_1"/>
    <property type="match status" value="1"/>
</dbReference>
<dbReference type="GO" id="GO:0005886">
    <property type="term" value="C:plasma membrane"/>
    <property type="evidence" value="ECO:0007669"/>
    <property type="project" value="TreeGrafter"/>
</dbReference>
<dbReference type="AlphaFoldDB" id="A0A9D1CYV2"/>
<organism evidence="10 11">
    <name type="scientific">Candidatus Coprosoma intestinipullorum</name>
    <dbReference type="NCBI Taxonomy" id="2840752"/>
    <lineage>
        <taxon>Bacteria</taxon>
        <taxon>Bacillati</taxon>
        <taxon>Bacillota</taxon>
        <taxon>Bacillota incertae sedis</taxon>
        <taxon>Candidatus Coprosoma</taxon>
    </lineage>
</organism>
<proteinExistence type="predicted"/>
<evidence type="ECO:0000256" key="8">
    <source>
        <dbReference type="SAM" id="Phobius"/>
    </source>
</evidence>
<evidence type="ECO:0000256" key="2">
    <source>
        <dbReference type="ARBA" id="ARBA00022475"/>
    </source>
</evidence>
<evidence type="ECO:0000313" key="10">
    <source>
        <dbReference type="EMBL" id="HIQ90525.1"/>
    </source>
</evidence>
<dbReference type="GO" id="GO:0051301">
    <property type="term" value="P:cell division"/>
    <property type="evidence" value="ECO:0007669"/>
    <property type="project" value="UniProtKB-KW"/>
</dbReference>
<comment type="subcellular location">
    <subcellularLocation>
        <location evidence="1">Membrane</location>
    </subcellularLocation>
</comment>
<protein>
    <submittedName>
        <fullName evidence="10">FtsQ-type POTRA domain-containing protein</fullName>
    </submittedName>
</protein>
<name>A0A9D1CYV2_9FIRM</name>
<reference evidence="10" key="2">
    <citation type="journal article" date="2021" name="PeerJ">
        <title>Extensive microbial diversity within the chicken gut microbiome revealed by metagenomics and culture.</title>
        <authorList>
            <person name="Gilroy R."/>
            <person name="Ravi A."/>
            <person name="Getino M."/>
            <person name="Pursley I."/>
            <person name="Horton D.L."/>
            <person name="Alikhan N.F."/>
            <person name="Baker D."/>
            <person name="Gharbi K."/>
            <person name="Hall N."/>
            <person name="Watson M."/>
            <person name="Adriaenssens E.M."/>
            <person name="Foster-Nyarko E."/>
            <person name="Jarju S."/>
            <person name="Secka A."/>
            <person name="Antonio M."/>
            <person name="Oren A."/>
            <person name="Chaudhuri R.R."/>
            <person name="La Ragione R."/>
            <person name="Hildebrand F."/>
            <person name="Pallen M.J."/>
        </authorList>
    </citation>
    <scope>NUCLEOTIDE SEQUENCE</scope>
    <source>
        <strain evidence="10">CHK147-3167</strain>
    </source>
</reference>
<feature type="transmembrane region" description="Helical" evidence="8">
    <location>
        <begin position="12"/>
        <end position="33"/>
    </location>
</feature>
<dbReference type="PROSITE" id="PS51779">
    <property type="entry name" value="POTRA"/>
    <property type="match status" value="1"/>
</dbReference>
<evidence type="ECO:0000256" key="3">
    <source>
        <dbReference type="ARBA" id="ARBA00022618"/>
    </source>
</evidence>